<dbReference type="Proteomes" id="UP000054560">
    <property type="component" value="Unassembled WGS sequence"/>
</dbReference>
<organism evidence="1 2">
    <name type="scientific">Sphaeroforma arctica JP610</name>
    <dbReference type="NCBI Taxonomy" id="667725"/>
    <lineage>
        <taxon>Eukaryota</taxon>
        <taxon>Ichthyosporea</taxon>
        <taxon>Ichthyophonida</taxon>
        <taxon>Sphaeroforma</taxon>
    </lineage>
</organism>
<dbReference type="GeneID" id="25901147"/>
<gene>
    <name evidence="1" type="ORF">SARC_00643</name>
</gene>
<dbReference type="RefSeq" id="XP_014161159.1">
    <property type="nucleotide sequence ID" value="XM_014305684.1"/>
</dbReference>
<sequence length="152" mass="17056">MGEASPGISSGQPTPAGVPIAASAMRLDIDKSICHGNHVLVRRFVSKLEQTAPVPILTLHKMRVGIHDQQPASQPLVDAELKRRFGQAIDDCGDDEEDKLIQISLYISELELMRSRLGDPITNHFLRNYSRPQNFQRCRRIASLDWKIVRTS</sequence>
<dbReference type="AlphaFoldDB" id="A0A0L0GE05"/>
<accession>A0A0L0GE05</accession>
<evidence type="ECO:0000313" key="2">
    <source>
        <dbReference type="Proteomes" id="UP000054560"/>
    </source>
</evidence>
<reference evidence="1 2" key="1">
    <citation type="submission" date="2011-02" db="EMBL/GenBank/DDBJ databases">
        <title>The Genome Sequence of Sphaeroforma arctica JP610.</title>
        <authorList>
            <consortium name="The Broad Institute Genome Sequencing Platform"/>
            <person name="Russ C."/>
            <person name="Cuomo C."/>
            <person name="Young S.K."/>
            <person name="Zeng Q."/>
            <person name="Gargeya S."/>
            <person name="Alvarado L."/>
            <person name="Berlin A."/>
            <person name="Chapman S.B."/>
            <person name="Chen Z."/>
            <person name="Freedman E."/>
            <person name="Gellesch M."/>
            <person name="Goldberg J."/>
            <person name="Griggs A."/>
            <person name="Gujja S."/>
            <person name="Heilman E."/>
            <person name="Heiman D."/>
            <person name="Howarth C."/>
            <person name="Mehta T."/>
            <person name="Neiman D."/>
            <person name="Pearson M."/>
            <person name="Roberts A."/>
            <person name="Saif S."/>
            <person name="Shea T."/>
            <person name="Shenoy N."/>
            <person name="Sisk P."/>
            <person name="Stolte C."/>
            <person name="Sykes S."/>
            <person name="White J."/>
            <person name="Yandava C."/>
            <person name="Burger G."/>
            <person name="Gray M.W."/>
            <person name="Holland P.W.H."/>
            <person name="King N."/>
            <person name="Lang F.B.F."/>
            <person name="Roger A.J."/>
            <person name="Ruiz-Trillo I."/>
            <person name="Haas B."/>
            <person name="Nusbaum C."/>
            <person name="Birren B."/>
        </authorList>
    </citation>
    <scope>NUCLEOTIDE SEQUENCE [LARGE SCALE GENOMIC DNA]</scope>
    <source>
        <strain evidence="1 2">JP610</strain>
    </source>
</reference>
<keyword evidence="2" id="KW-1185">Reference proteome</keyword>
<evidence type="ECO:0000313" key="1">
    <source>
        <dbReference type="EMBL" id="KNC87257.1"/>
    </source>
</evidence>
<name>A0A0L0GE05_9EUKA</name>
<dbReference type="EMBL" id="KQ241617">
    <property type="protein sequence ID" value="KNC87257.1"/>
    <property type="molecule type" value="Genomic_DNA"/>
</dbReference>
<protein>
    <submittedName>
        <fullName evidence="1">Uncharacterized protein</fullName>
    </submittedName>
</protein>
<proteinExistence type="predicted"/>